<protein>
    <submittedName>
        <fullName evidence="2">Phage abortive infection protein</fullName>
    </submittedName>
</protein>
<evidence type="ECO:0000313" key="2">
    <source>
        <dbReference type="EMBL" id="BEV02822.1"/>
    </source>
</evidence>
<keyword evidence="1" id="KW-0812">Transmembrane</keyword>
<sequence length="279" mass="33068">MKNNWHYWVIGVGSLLLMSITLYMNYDYATGLACDQQGIFGDMFGASNAFFTGLSFTGVIIAILLQRQELKLQRQELTLTRNEMELTRDEFATQNYTMKLQQFENTFFQMLNLSNSIINNSFLIEDENQYVGKQIFDKVNKEISRLINNFAKPQEIDENMTKYDFRMKVQKNKQRITSEEINKIYNTAYQKYRHILAHYFSTLNTIFNFVHHSDISKKNIYIDIIKSQMSTTEKIVFFYNSLKESDEYSEIRKLIKEYNILNDLEFQLLPNQDIASYLK</sequence>
<dbReference type="Proteomes" id="UP001380186">
    <property type="component" value="Chromosome"/>
</dbReference>
<gene>
    <name evidence="2" type="ORF">CRDW_01960</name>
</gene>
<dbReference type="InterPro" id="IPR031709">
    <property type="entry name" value="PutAbiC"/>
</dbReference>
<dbReference type="EMBL" id="AP029022">
    <property type="protein sequence ID" value="BEV02822.1"/>
    <property type="molecule type" value="Genomic_DNA"/>
</dbReference>
<evidence type="ECO:0000256" key="1">
    <source>
        <dbReference type="SAM" id="Phobius"/>
    </source>
</evidence>
<accession>A0ABN7C954</accession>
<dbReference type="RefSeq" id="WP_338613975.1">
    <property type="nucleotide sequence ID" value="NZ_AP029022.1"/>
</dbReference>
<evidence type="ECO:0000313" key="3">
    <source>
        <dbReference type="Proteomes" id="UP001380186"/>
    </source>
</evidence>
<keyword evidence="1" id="KW-1133">Transmembrane helix</keyword>
<reference evidence="2 3" key="1">
    <citation type="journal article" date="2020" name="Microbes Environ.">
        <title>Synthetic bacterial community of duckweed: a simple and stable system to study plant-microbe interactions.</title>
        <authorList>
            <person name="Ishizawa H."/>
            <person name="Tada M."/>
            <person name="Kuroda M."/>
            <person name="Inoue D."/>
            <person name="Futamata H."/>
            <person name="Ike M."/>
        </authorList>
    </citation>
    <scope>NUCLEOTIDE SEQUENCE [LARGE SCALE GENOMIC DNA]</scope>
    <source>
        <strain evidence="2 3">DW100</strain>
    </source>
</reference>
<proteinExistence type="predicted"/>
<feature type="transmembrane region" description="Helical" evidence="1">
    <location>
        <begin position="46"/>
        <end position="65"/>
    </location>
</feature>
<dbReference type="Pfam" id="PF16872">
    <property type="entry name" value="putAbiC"/>
    <property type="match status" value="1"/>
</dbReference>
<organism evidence="2 3">
    <name type="scientific">Chryseobacterium gambrini</name>
    <dbReference type="NCBI Taxonomy" id="373672"/>
    <lineage>
        <taxon>Bacteria</taxon>
        <taxon>Pseudomonadati</taxon>
        <taxon>Bacteroidota</taxon>
        <taxon>Flavobacteriia</taxon>
        <taxon>Flavobacteriales</taxon>
        <taxon>Weeksellaceae</taxon>
        <taxon>Chryseobacterium group</taxon>
        <taxon>Chryseobacterium</taxon>
    </lineage>
</organism>
<keyword evidence="1" id="KW-0472">Membrane</keyword>
<name>A0ABN7C954_9FLAO</name>
<feature type="transmembrane region" description="Helical" evidence="1">
    <location>
        <begin position="7"/>
        <end position="26"/>
    </location>
</feature>
<keyword evidence="3" id="KW-1185">Reference proteome</keyword>